<organism evidence="9 10">
    <name type="scientific">Lactococcus lactis subsp. lactis</name>
    <name type="common">Streptococcus lactis</name>
    <dbReference type="NCBI Taxonomy" id="1360"/>
    <lineage>
        <taxon>Bacteria</taxon>
        <taxon>Bacillati</taxon>
        <taxon>Bacillota</taxon>
        <taxon>Bacilli</taxon>
        <taxon>Lactobacillales</taxon>
        <taxon>Streptococcaceae</taxon>
        <taxon>Lactococcus</taxon>
    </lineage>
</organism>
<sequence length="336" mass="38407">MLTALSVKIIHDLLASFCYNQLIMTLKTFFNFTRIQTLPAALLSPIAGCLFAFWYFGSFHFWPTLLFFIGLASINLFVSAWNNLMDYQKALDPEYKKWNIIVAKSINPKLALNICLALLATDVVVGLIVLFLTNLAILPIGGLCFLIAIFYTYGPFAFSRFPLGEILAGLCEGFFGFFLAVYINSYDKGYFFINFDRNWFMTWTWDFKILLPILLVGLMCFVQNFNIMFSDNICDLEQDIRNERYTLPYYLKIPLSLKVFTGLYLFAGLCILIAIALGILPIWSLLMSIIALKVIPNIKKFRAKQSKSETFHLQIDNLMLFNASLALTLLLGIIFK</sequence>
<accession>A0A0V8EP84</accession>
<comment type="pathway">
    <text evidence="2">Quinol/quinone metabolism; menaquinone biosynthesis.</text>
</comment>
<keyword evidence="4 9" id="KW-0808">Transferase</keyword>
<comment type="subcellular location">
    <subcellularLocation>
        <location evidence="1">Membrane</location>
        <topology evidence="1">Multi-pass membrane protein</topology>
    </subcellularLocation>
</comment>
<dbReference type="CDD" id="cd13962">
    <property type="entry name" value="PT_UbiA_UBIAD1"/>
    <property type="match status" value="1"/>
</dbReference>
<keyword evidence="6 8" id="KW-1133">Transmembrane helix</keyword>
<evidence type="ECO:0000256" key="7">
    <source>
        <dbReference type="ARBA" id="ARBA00023136"/>
    </source>
</evidence>
<dbReference type="Proteomes" id="UP000052991">
    <property type="component" value="Unassembled WGS sequence"/>
</dbReference>
<dbReference type="PANTHER" id="PTHR13929:SF0">
    <property type="entry name" value="UBIA PRENYLTRANSFERASE DOMAIN-CONTAINING PROTEIN 1"/>
    <property type="match status" value="1"/>
</dbReference>
<feature type="transmembrane region" description="Helical" evidence="8">
    <location>
        <begin position="249"/>
        <end position="267"/>
    </location>
</feature>
<evidence type="ECO:0000256" key="1">
    <source>
        <dbReference type="ARBA" id="ARBA00004141"/>
    </source>
</evidence>
<dbReference type="GO" id="GO:0016020">
    <property type="term" value="C:membrane"/>
    <property type="evidence" value="ECO:0007669"/>
    <property type="project" value="UniProtKB-SubCell"/>
</dbReference>
<dbReference type="EMBL" id="LKLW01000071">
    <property type="protein sequence ID" value="KSU27451.1"/>
    <property type="molecule type" value="Genomic_DNA"/>
</dbReference>
<evidence type="ECO:0000256" key="8">
    <source>
        <dbReference type="SAM" id="Phobius"/>
    </source>
</evidence>
<name>A0A0V8EP84_LACLL</name>
<feature type="transmembrane region" description="Helical" evidence="8">
    <location>
        <begin position="315"/>
        <end position="335"/>
    </location>
</feature>
<dbReference type="GO" id="GO:0004659">
    <property type="term" value="F:prenyltransferase activity"/>
    <property type="evidence" value="ECO:0007669"/>
    <property type="project" value="InterPro"/>
</dbReference>
<dbReference type="Gene3D" id="1.10.357.140">
    <property type="entry name" value="UbiA prenyltransferase"/>
    <property type="match status" value="1"/>
</dbReference>
<gene>
    <name evidence="9" type="ORF">N42_1030</name>
</gene>
<feature type="transmembrane region" description="Helical" evidence="8">
    <location>
        <begin position="110"/>
        <end position="130"/>
    </location>
</feature>
<dbReference type="GO" id="GO:0009234">
    <property type="term" value="P:menaquinone biosynthetic process"/>
    <property type="evidence" value="ECO:0007669"/>
    <property type="project" value="UniProtKB-UniPathway"/>
</dbReference>
<evidence type="ECO:0000256" key="4">
    <source>
        <dbReference type="ARBA" id="ARBA00022679"/>
    </source>
</evidence>
<comment type="caution">
    <text evidence="9">The sequence shown here is derived from an EMBL/GenBank/DDBJ whole genome shotgun (WGS) entry which is preliminary data.</text>
</comment>
<evidence type="ECO:0000256" key="5">
    <source>
        <dbReference type="ARBA" id="ARBA00022692"/>
    </source>
</evidence>
<dbReference type="InterPro" id="IPR044878">
    <property type="entry name" value="UbiA_sf"/>
</dbReference>
<dbReference type="InterPro" id="IPR000537">
    <property type="entry name" value="UbiA_prenyltransferase"/>
</dbReference>
<dbReference type="InterPro" id="IPR026046">
    <property type="entry name" value="UBIAD1"/>
</dbReference>
<keyword evidence="7 8" id="KW-0472">Membrane</keyword>
<evidence type="ECO:0000256" key="6">
    <source>
        <dbReference type="ARBA" id="ARBA00022989"/>
    </source>
</evidence>
<feature type="transmembrane region" description="Helical" evidence="8">
    <location>
        <begin position="166"/>
        <end position="183"/>
    </location>
</feature>
<feature type="transmembrane region" description="Helical" evidence="8">
    <location>
        <begin position="136"/>
        <end position="154"/>
    </location>
</feature>
<dbReference type="UniPathway" id="UPA00079"/>
<proteinExistence type="predicted"/>
<keyword evidence="3" id="KW-0474">Menaquinone biosynthesis</keyword>
<feature type="transmembrane region" description="Helical" evidence="8">
    <location>
        <begin position="209"/>
        <end position="229"/>
    </location>
</feature>
<dbReference type="PATRIC" id="fig|1360.116.peg.102"/>
<dbReference type="GO" id="GO:0042371">
    <property type="term" value="P:vitamin K biosynthetic process"/>
    <property type="evidence" value="ECO:0007669"/>
    <property type="project" value="TreeGrafter"/>
</dbReference>
<keyword evidence="5 8" id="KW-0812">Transmembrane</keyword>
<reference evidence="10" key="1">
    <citation type="submission" date="2015-10" db="EMBL/GenBank/DDBJ databases">
        <title>Draft Genome Sequences of 11 Lactococcus lactis subspecies cremoris strains.</title>
        <authorList>
            <person name="Wels M."/>
            <person name="Backus L."/>
            <person name="Boekhorst J."/>
            <person name="Dijkstra A."/>
            <person name="Beerthuizen M."/>
            <person name="Kelly W."/>
            <person name="Siezen R."/>
            <person name="Bachmann H."/>
            <person name="Van Hijum S."/>
        </authorList>
    </citation>
    <scope>NUCLEOTIDE SEQUENCE [LARGE SCALE GENOMIC DNA]</scope>
    <source>
        <strain evidence="10">N42</strain>
    </source>
</reference>
<feature type="transmembrane region" description="Helical" evidence="8">
    <location>
        <begin position="62"/>
        <end position="81"/>
    </location>
</feature>
<feature type="transmembrane region" description="Helical" evidence="8">
    <location>
        <begin position="273"/>
        <end position="295"/>
    </location>
</feature>
<protein>
    <submittedName>
        <fullName evidence="9">Putative prenyltransferase contains 14-dihydroxy-2-naphthoate octaprenyltransferase domain</fullName>
    </submittedName>
</protein>
<evidence type="ECO:0000256" key="2">
    <source>
        <dbReference type="ARBA" id="ARBA00004863"/>
    </source>
</evidence>
<dbReference type="AlphaFoldDB" id="A0A0V8EP84"/>
<evidence type="ECO:0000313" key="9">
    <source>
        <dbReference type="EMBL" id="KSU27451.1"/>
    </source>
</evidence>
<dbReference type="Pfam" id="PF01040">
    <property type="entry name" value="UbiA"/>
    <property type="match status" value="1"/>
</dbReference>
<dbReference type="PANTHER" id="PTHR13929">
    <property type="entry name" value="1,4-DIHYDROXY-2-NAPHTHOATE OCTAPRENYLTRANSFERASE"/>
    <property type="match status" value="1"/>
</dbReference>
<evidence type="ECO:0000313" key="10">
    <source>
        <dbReference type="Proteomes" id="UP000052991"/>
    </source>
</evidence>
<feature type="transmembrane region" description="Helical" evidence="8">
    <location>
        <begin position="37"/>
        <end position="56"/>
    </location>
</feature>
<evidence type="ECO:0000256" key="3">
    <source>
        <dbReference type="ARBA" id="ARBA00022428"/>
    </source>
</evidence>